<feature type="chain" id="PRO_5039911887" description="Secreted protein" evidence="1">
    <location>
        <begin position="21"/>
        <end position="227"/>
    </location>
</feature>
<feature type="signal peptide" evidence="1">
    <location>
        <begin position="1"/>
        <end position="20"/>
    </location>
</feature>
<protein>
    <recommendedName>
        <fullName evidence="4">Secreted protein</fullName>
    </recommendedName>
</protein>
<keyword evidence="3" id="KW-1185">Reference proteome</keyword>
<accession>A0A9J6BI09</accession>
<gene>
    <name evidence="2" type="ORF">PVAND_017348</name>
</gene>
<keyword evidence="1" id="KW-0732">Signal</keyword>
<name>A0A9J6BI09_POLVA</name>
<organism evidence="2 3">
    <name type="scientific">Polypedilum vanderplanki</name>
    <name type="common">Sleeping chironomid midge</name>
    <dbReference type="NCBI Taxonomy" id="319348"/>
    <lineage>
        <taxon>Eukaryota</taxon>
        <taxon>Metazoa</taxon>
        <taxon>Ecdysozoa</taxon>
        <taxon>Arthropoda</taxon>
        <taxon>Hexapoda</taxon>
        <taxon>Insecta</taxon>
        <taxon>Pterygota</taxon>
        <taxon>Neoptera</taxon>
        <taxon>Endopterygota</taxon>
        <taxon>Diptera</taxon>
        <taxon>Nematocera</taxon>
        <taxon>Chironomoidea</taxon>
        <taxon>Chironomidae</taxon>
        <taxon>Chironominae</taxon>
        <taxon>Polypedilum</taxon>
        <taxon>Polypedilum</taxon>
    </lineage>
</organism>
<evidence type="ECO:0000313" key="2">
    <source>
        <dbReference type="EMBL" id="KAG5669461.1"/>
    </source>
</evidence>
<evidence type="ECO:0008006" key="4">
    <source>
        <dbReference type="Google" id="ProtNLM"/>
    </source>
</evidence>
<dbReference type="Proteomes" id="UP001107558">
    <property type="component" value="Chromosome 4"/>
</dbReference>
<evidence type="ECO:0000313" key="3">
    <source>
        <dbReference type="Proteomes" id="UP001107558"/>
    </source>
</evidence>
<evidence type="ECO:0000256" key="1">
    <source>
        <dbReference type="SAM" id="SignalP"/>
    </source>
</evidence>
<dbReference type="EMBL" id="JADBJN010000004">
    <property type="protein sequence ID" value="KAG5669461.1"/>
    <property type="molecule type" value="Genomic_DNA"/>
</dbReference>
<proteinExistence type="predicted"/>
<comment type="caution">
    <text evidence="2">The sequence shown here is derived from an EMBL/GenBank/DDBJ whole genome shotgun (WGS) entry which is preliminary data.</text>
</comment>
<sequence>MKNFLTLIFILFALINLTLSDSIDDDTFTFNELKDNYMMQLQYHRDHPVFGSLVNSDKSCINEKLKIHENGEKEVRRNLGSEAVKIATILCHKNPYRIFDAIFKGEMQINKLNEEYKRNLNCIKLKLKEIDPNSDLIENFEISQNEIENCKENSEVLIIFDVIHENFIRDCNFDNTEENFKANLQWIVTALTQEENSDATRAAMLQHRILSIKNGEKLIECALKSVE</sequence>
<dbReference type="AlphaFoldDB" id="A0A9J6BI09"/>
<reference evidence="2" key="1">
    <citation type="submission" date="2021-03" db="EMBL/GenBank/DDBJ databases">
        <title>Chromosome level genome of the anhydrobiotic midge Polypedilum vanderplanki.</title>
        <authorList>
            <person name="Yoshida Y."/>
            <person name="Kikawada T."/>
            <person name="Gusev O."/>
        </authorList>
    </citation>
    <scope>NUCLEOTIDE SEQUENCE</scope>
    <source>
        <strain evidence="2">NIAS01</strain>
        <tissue evidence="2">Whole body or cell culture</tissue>
    </source>
</reference>